<organism evidence="2 3">
    <name type="scientific">Conyzicola nivalis</name>
    <dbReference type="NCBI Taxonomy" id="1477021"/>
    <lineage>
        <taxon>Bacteria</taxon>
        <taxon>Bacillati</taxon>
        <taxon>Actinomycetota</taxon>
        <taxon>Actinomycetes</taxon>
        <taxon>Micrococcales</taxon>
        <taxon>Microbacteriaceae</taxon>
        <taxon>Conyzicola</taxon>
    </lineage>
</organism>
<dbReference type="SUPFAM" id="SSF101262">
    <property type="entry name" value="Methenyltetrahydrofolate cyclohydrolase-like"/>
    <property type="match status" value="1"/>
</dbReference>
<dbReference type="AlphaFoldDB" id="A0A916SRW3"/>
<sequence length="215" mass="21980">MDVTTRDAAVDEWMRALSESTGSPGGGAGAGVMLAIAASLTSMVAGYSEPAPGDEGTLEAILDRSHALREDALDLADEDSTASKAFGAAFRLTKGEERDEAIRHASIAAAETSAALGSRAVEAIGDLAWLGEHGNRSLVADVVVACGALRAAIAGARTNVSFDLGTLTSTGKTLAQVQDDNPALWASVKRFDDGLARIDRMAAALDPRAAPTDAA</sequence>
<reference evidence="2" key="2">
    <citation type="submission" date="2020-09" db="EMBL/GenBank/DDBJ databases">
        <authorList>
            <person name="Sun Q."/>
            <person name="Zhou Y."/>
        </authorList>
    </citation>
    <scope>NUCLEOTIDE SEQUENCE</scope>
    <source>
        <strain evidence="2">CGMCC 1.12813</strain>
    </source>
</reference>
<dbReference type="InterPro" id="IPR007044">
    <property type="entry name" value="Cyclodeamin/CycHdrlase"/>
</dbReference>
<dbReference type="Gene3D" id="1.20.120.680">
    <property type="entry name" value="Formiminotetrahydrofolate cyclodeaminase monomer, up-and-down helical bundle"/>
    <property type="match status" value="1"/>
</dbReference>
<protein>
    <recommendedName>
        <fullName evidence="1">Cyclodeaminase/cyclohydrolase domain-containing protein</fullName>
    </recommendedName>
</protein>
<keyword evidence="3" id="KW-1185">Reference proteome</keyword>
<dbReference type="EMBL" id="BMGB01000002">
    <property type="protein sequence ID" value="GGB13353.1"/>
    <property type="molecule type" value="Genomic_DNA"/>
</dbReference>
<dbReference type="GO" id="GO:0003824">
    <property type="term" value="F:catalytic activity"/>
    <property type="evidence" value="ECO:0007669"/>
    <property type="project" value="InterPro"/>
</dbReference>
<accession>A0A916SRW3</accession>
<feature type="domain" description="Cyclodeaminase/cyclohydrolase" evidence="1">
    <location>
        <begin position="10"/>
        <end position="168"/>
    </location>
</feature>
<comment type="caution">
    <text evidence="2">The sequence shown here is derived from an EMBL/GenBank/DDBJ whole genome shotgun (WGS) entry which is preliminary data.</text>
</comment>
<reference evidence="2" key="1">
    <citation type="journal article" date="2014" name="Int. J. Syst. Evol. Microbiol.">
        <title>Complete genome sequence of Corynebacterium casei LMG S-19264T (=DSM 44701T), isolated from a smear-ripened cheese.</title>
        <authorList>
            <consortium name="US DOE Joint Genome Institute (JGI-PGF)"/>
            <person name="Walter F."/>
            <person name="Albersmeier A."/>
            <person name="Kalinowski J."/>
            <person name="Ruckert C."/>
        </authorList>
    </citation>
    <scope>NUCLEOTIDE SEQUENCE</scope>
    <source>
        <strain evidence="2">CGMCC 1.12813</strain>
    </source>
</reference>
<dbReference type="InterPro" id="IPR036178">
    <property type="entry name" value="Formintransfe-cycloase-like_sf"/>
</dbReference>
<evidence type="ECO:0000259" key="1">
    <source>
        <dbReference type="Pfam" id="PF04961"/>
    </source>
</evidence>
<name>A0A916SRW3_9MICO</name>
<proteinExistence type="predicted"/>
<dbReference type="Pfam" id="PF04961">
    <property type="entry name" value="FTCD_C"/>
    <property type="match status" value="1"/>
</dbReference>
<dbReference type="RefSeq" id="WP_188511545.1">
    <property type="nucleotide sequence ID" value="NZ_BMGB01000002.1"/>
</dbReference>
<dbReference type="Proteomes" id="UP000606922">
    <property type="component" value="Unassembled WGS sequence"/>
</dbReference>
<evidence type="ECO:0000313" key="3">
    <source>
        <dbReference type="Proteomes" id="UP000606922"/>
    </source>
</evidence>
<gene>
    <name evidence="2" type="ORF">GCM10010979_29720</name>
</gene>
<evidence type="ECO:0000313" key="2">
    <source>
        <dbReference type="EMBL" id="GGB13353.1"/>
    </source>
</evidence>